<organism evidence="7 8">
    <name type="scientific">Aspergillus steynii IBT 23096</name>
    <dbReference type="NCBI Taxonomy" id="1392250"/>
    <lineage>
        <taxon>Eukaryota</taxon>
        <taxon>Fungi</taxon>
        <taxon>Dikarya</taxon>
        <taxon>Ascomycota</taxon>
        <taxon>Pezizomycotina</taxon>
        <taxon>Eurotiomycetes</taxon>
        <taxon>Eurotiomycetidae</taxon>
        <taxon>Eurotiales</taxon>
        <taxon>Aspergillaceae</taxon>
        <taxon>Aspergillus</taxon>
        <taxon>Aspergillus subgen. Circumdati</taxon>
    </lineage>
</organism>
<sequence length="478" mass="54056">MPFPSPGCHTCKTRRIKCDGTFPICQRCIKSRRECHGLADPQSLSFIHSENPYADGKVKRPRGPRSGGHIPNPHHESGDVKAQAMTFYFQNYLQAPKETPGFIRTLGDDYIAGRETFRKSQLLDMAVSTMALGTFARTHQHPEAAVQASKAYEQVLQKVQPAIQRLEPDNVDVCLLAIFFMSRYEDLVHHPAVSAPESRVDSYLPSFSHHDGASAVLKMWKFQFSQDHPATDVIKHTRRGMSRSALLRSRTLPDWMRDGRSFGESGLELAYDQIMVRILELRQRAQGTTFAGELSAEAQHLHRALDEWKSAFPRTWDFRRHNLSEQLTLDHRGFYSRMVYSYASSTYAGVWAKYYATKMLVENILISLSLTPVPAAEVADQRSDHSSYLDSLADDLASTVPFCLEQFTVESSDNVTLNSQGIRPYNATLMAWPLTIASGLRHLKPDQRSWFRSAIARIGRVVGIGVFECAETDEWLEL</sequence>
<evidence type="ECO:0000313" key="8">
    <source>
        <dbReference type="Proteomes" id="UP000234275"/>
    </source>
</evidence>
<protein>
    <recommendedName>
        <fullName evidence="6">Zn(2)-C6 fungal-type domain-containing protein</fullName>
    </recommendedName>
</protein>
<dbReference type="VEuPathDB" id="FungiDB:P170DRAFT_509328"/>
<dbReference type="InterPro" id="IPR036864">
    <property type="entry name" value="Zn2-C6_fun-type_DNA-bd_sf"/>
</dbReference>
<dbReference type="CDD" id="cd00067">
    <property type="entry name" value="GAL4"/>
    <property type="match status" value="1"/>
</dbReference>
<dbReference type="AlphaFoldDB" id="A0A2I2GEL6"/>
<dbReference type="PANTHER" id="PTHR38791">
    <property type="entry name" value="ZN(II)2CYS6 TRANSCRIPTION FACTOR (EUROFUNG)-RELATED-RELATED"/>
    <property type="match status" value="1"/>
</dbReference>
<feature type="region of interest" description="Disordered" evidence="5">
    <location>
        <begin position="49"/>
        <end position="77"/>
    </location>
</feature>
<feature type="domain" description="Zn(2)-C6 fungal-type" evidence="6">
    <location>
        <begin position="7"/>
        <end position="35"/>
    </location>
</feature>
<dbReference type="GO" id="GO:0003677">
    <property type="term" value="F:DNA binding"/>
    <property type="evidence" value="ECO:0007669"/>
    <property type="project" value="UniProtKB-KW"/>
</dbReference>
<dbReference type="SMART" id="SM00066">
    <property type="entry name" value="GAL4"/>
    <property type="match status" value="1"/>
</dbReference>
<dbReference type="InterPro" id="IPR053175">
    <property type="entry name" value="DHMBA_Reg_Transcription_Factor"/>
</dbReference>
<evidence type="ECO:0000259" key="6">
    <source>
        <dbReference type="PROSITE" id="PS50048"/>
    </source>
</evidence>
<proteinExistence type="predicted"/>
<evidence type="ECO:0000256" key="1">
    <source>
        <dbReference type="ARBA" id="ARBA00023015"/>
    </source>
</evidence>
<accession>A0A2I2GEL6</accession>
<evidence type="ECO:0000313" key="7">
    <source>
        <dbReference type="EMBL" id="PLB51338.1"/>
    </source>
</evidence>
<dbReference type="PANTHER" id="PTHR38791:SF13">
    <property type="entry name" value="ZN(2)-C6 FUNGAL-TYPE DOMAIN-CONTAINING PROTEIN"/>
    <property type="match status" value="1"/>
</dbReference>
<evidence type="ECO:0000256" key="5">
    <source>
        <dbReference type="SAM" id="MobiDB-lite"/>
    </source>
</evidence>
<dbReference type="GO" id="GO:0008270">
    <property type="term" value="F:zinc ion binding"/>
    <property type="evidence" value="ECO:0007669"/>
    <property type="project" value="InterPro"/>
</dbReference>
<dbReference type="Gene3D" id="4.10.240.10">
    <property type="entry name" value="Zn(2)-C6 fungal-type DNA-binding domain"/>
    <property type="match status" value="1"/>
</dbReference>
<evidence type="ECO:0000256" key="3">
    <source>
        <dbReference type="ARBA" id="ARBA00023163"/>
    </source>
</evidence>
<dbReference type="STRING" id="1392250.A0A2I2GEL6"/>
<keyword evidence="4" id="KW-0539">Nucleus</keyword>
<dbReference type="PROSITE" id="PS00463">
    <property type="entry name" value="ZN2_CY6_FUNGAL_1"/>
    <property type="match status" value="1"/>
</dbReference>
<reference evidence="7 8" key="1">
    <citation type="submission" date="2016-12" db="EMBL/GenBank/DDBJ databases">
        <title>The genomes of Aspergillus section Nigri reveals drivers in fungal speciation.</title>
        <authorList>
            <consortium name="DOE Joint Genome Institute"/>
            <person name="Vesth T.C."/>
            <person name="Nybo J."/>
            <person name="Theobald S."/>
            <person name="Brandl J."/>
            <person name="Frisvad J.C."/>
            <person name="Nielsen K.F."/>
            <person name="Lyhne E.K."/>
            <person name="Kogle M.E."/>
            <person name="Kuo A."/>
            <person name="Riley R."/>
            <person name="Clum A."/>
            <person name="Nolan M."/>
            <person name="Lipzen A."/>
            <person name="Salamov A."/>
            <person name="Henrissat B."/>
            <person name="Wiebenga A."/>
            <person name="De Vries R.P."/>
            <person name="Grigoriev I.V."/>
            <person name="Mortensen U.H."/>
            <person name="Andersen M.R."/>
            <person name="Baker S.E."/>
        </authorList>
    </citation>
    <scope>NUCLEOTIDE SEQUENCE [LARGE SCALE GENOMIC DNA]</scope>
    <source>
        <strain evidence="7 8">IBT 23096</strain>
    </source>
</reference>
<evidence type="ECO:0000256" key="4">
    <source>
        <dbReference type="ARBA" id="ARBA00023242"/>
    </source>
</evidence>
<keyword evidence="2" id="KW-0238">DNA-binding</keyword>
<dbReference type="RefSeq" id="XP_024706640.1">
    <property type="nucleotide sequence ID" value="XM_024854665.1"/>
</dbReference>
<keyword evidence="1" id="KW-0805">Transcription regulation</keyword>
<gene>
    <name evidence="7" type="ORF">P170DRAFT_509328</name>
</gene>
<keyword evidence="8" id="KW-1185">Reference proteome</keyword>
<evidence type="ECO:0000256" key="2">
    <source>
        <dbReference type="ARBA" id="ARBA00023125"/>
    </source>
</evidence>
<dbReference type="PROSITE" id="PS50048">
    <property type="entry name" value="ZN2_CY6_FUNGAL_2"/>
    <property type="match status" value="1"/>
</dbReference>
<name>A0A2I2GEL6_9EURO</name>
<keyword evidence="3" id="KW-0804">Transcription</keyword>
<dbReference type="GO" id="GO:0000981">
    <property type="term" value="F:DNA-binding transcription factor activity, RNA polymerase II-specific"/>
    <property type="evidence" value="ECO:0007669"/>
    <property type="project" value="InterPro"/>
</dbReference>
<dbReference type="EMBL" id="MSFO01000003">
    <property type="protein sequence ID" value="PLB51338.1"/>
    <property type="molecule type" value="Genomic_DNA"/>
</dbReference>
<dbReference type="OrthoDB" id="2991872at2759"/>
<dbReference type="SUPFAM" id="SSF57701">
    <property type="entry name" value="Zn2/Cys6 DNA-binding domain"/>
    <property type="match status" value="1"/>
</dbReference>
<dbReference type="Proteomes" id="UP000234275">
    <property type="component" value="Unassembled WGS sequence"/>
</dbReference>
<dbReference type="GO" id="GO:0009893">
    <property type="term" value="P:positive regulation of metabolic process"/>
    <property type="evidence" value="ECO:0007669"/>
    <property type="project" value="UniProtKB-ARBA"/>
</dbReference>
<dbReference type="GeneID" id="36562371"/>
<dbReference type="InterPro" id="IPR001138">
    <property type="entry name" value="Zn2Cys6_DnaBD"/>
</dbReference>
<comment type="caution">
    <text evidence="7">The sequence shown here is derived from an EMBL/GenBank/DDBJ whole genome shotgun (WGS) entry which is preliminary data.</text>
</comment>
<dbReference type="Pfam" id="PF00172">
    <property type="entry name" value="Zn_clus"/>
    <property type="match status" value="1"/>
</dbReference>